<evidence type="ECO:0000256" key="1">
    <source>
        <dbReference type="SAM" id="MobiDB-lite"/>
    </source>
</evidence>
<gene>
    <name evidence="3" type="ORF">DWB68_09580</name>
</gene>
<sequence>MKKQTLAALAAPMTILALSLSACGGSSAPAASSSSGADAPSSSQSAVAPSSSESASATTSTEATASVSESSTAVAGDDTLGDADVDAAAKVFKAKWSGSQVIGSKSGAYKMMAAAPALLEQADIKPAECKTLAVEAIKALPEDSKLSVVVNAQAATTPGAVTTISFMSLANDAYFKAAATSAAKQAEKCKNMTVEMAGQKIESSTTTFKPEGVNAELVTGSITTQTIAGTASSTVSITASRGTVGVTAQATSDSAETRANLVKAVNEGFEALGAK</sequence>
<evidence type="ECO:0008006" key="5">
    <source>
        <dbReference type="Google" id="ProtNLM"/>
    </source>
</evidence>
<reference evidence="3 4" key="1">
    <citation type="submission" date="2018-07" db="EMBL/GenBank/DDBJ databases">
        <title>Arthrobacter sp. nov., isolated from raw cow's milk with high bacterial count.</title>
        <authorList>
            <person name="Hahne J."/>
            <person name="Isele D."/>
            <person name="Lipski A."/>
        </authorList>
    </citation>
    <scope>NUCLEOTIDE SEQUENCE [LARGE SCALE GENOMIC DNA]</scope>
    <source>
        <strain evidence="3 4">JZ R-35</strain>
    </source>
</reference>
<dbReference type="EMBL" id="QQXK01000017">
    <property type="protein sequence ID" value="RII42022.1"/>
    <property type="molecule type" value="Genomic_DNA"/>
</dbReference>
<accession>A0A399JDB8</accession>
<feature type="signal peptide" evidence="2">
    <location>
        <begin position="1"/>
        <end position="24"/>
    </location>
</feature>
<evidence type="ECO:0000313" key="3">
    <source>
        <dbReference type="EMBL" id="RII42022.1"/>
    </source>
</evidence>
<feature type="compositionally biased region" description="Low complexity" evidence="1">
    <location>
        <begin position="23"/>
        <end position="75"/>
    </location>
</feature>
<dbReference type="PROSITE" id="PS51257">
    <property type="entry name" value="PROKAR_LIPOPROTEIN"/>
    <property type="match status" value="1"/>
</dbReference>
<dbReference type="Proteomes" id="UP000265419">
    <property type="component" value="Unassembled WGS sequence"/>
</dbReference>
<evidence type="ECO:0000256" key="2">
    <source>
        <dbReference type="SAM" id="SignalP"/>
    </source>
</evidence>
<proteinExistence type="predicted"/>
<dbReference type="RefSeq" id="WP_119424915.1">
    <property type="nucleotide sequence ID" value="NZ_QQXK01000017.1"/>
</dbReference>
<feature type="region of interest" description="Disordered" evidence="1">
    <location>
        <begin position="23"/>
        <end position="79"/>
    </location>
</feature>
<organism evidence="3 4">
    <name type="scientific">Galactobacter valiniphilus</name>
    <dbReference type="NCBI Taxonomy" id="2676122"/>
    <lineage>
        <taxon>Bacteria</taxon>
        <taxon>Bacillati</taxon>
        <taxon>Actinomycetota</taxon>
        <taxon>Actinomycetes</taxon>
        <taxon>Micrococcales</taxon>
        <taxon>Micrococcaceae</taxon>
        <taxon>Galactobacter</taxon>
    </lineage>
</organism>
<feature type="chain" id="PRO_5039626813" description="Lipoprotein" evidence="2">
    <location>
        <begin position="25"/>
        <end position="275"/>
    </location>
</feature>
<keyword evidence="4" id="KW-1185">Reference proteome</keyword>
<evidence type="ECO:0000313" key="4">
    <source>
        <dbReference type="Proteomes" id="UP000265419"/>
    </source>
</evidence>
<comment type="caution">
    <text evidence="3">The sequence shown here is derived from an EMBL/GenBank/DDBJ whole genome shotgun (WGS) entry which is preliminary data.</text>
</comment>
<name>A0A399JDB8_9MICC</name>
<keyword evidence="2" id="KW-0732">Signal</keyword>
<protein>
    <recommendedName>
        <fullName evidence="5">Lipoprotein</fullName>
    </recommendedName>
</protein>
<dbReference type="AlphaFoldDB" id="A0A399JDB8"/>